<dbReference type="Proteomes" id="UP000192257">
    <property type="component" value="Unassembled WGS sequence"/>
</dbReference>
<comment type="caution">
    <text evidence="2">The sequence shown here is derived from an EMBL/GenBank/DDBJ whole genome shotgun (WGS) entry which is preliminary data.</text>
</comment>
<proteinExistence type="predicted"/>
<evidence type="ECO:0000313" key="3">
    <source>
        <dbReference type="Proteomes" id="UP000192257"/>
    </source>
</evidence>
<sequence length="130" mass="15004">MPRAPKRIGGGTQRVDRTHKPHPKVKPIRIHIAPTTMKMIPLVPQYMVRYEQEQERQRCAEDFGLVEVEPKRIVSIRFADVRVGKRISSLTAGMRKNMELRFVPVTWNSESVVPLKFTDLTPTNSCFTFV</sequence>
<evidence type="ECO:0000313" key="2">
    <source>
        <dbReference type="EMBL" id="ORC81576.1"/>
    </source>
</evidence>
<dbReference type="GeneID" id="39991510"/>
<dbReference type="OrthoDB" id="251536at2759"/>
<protein>
    <submittedName>
        <fullName evidence="2">Uncharacterized protein</fullName>
    </submittedName>
</protein>
<keyword evidence="3" id="KW-1185">Reference proteome</keyword>
<name>A0A1X0NDY2_9TRYP</name>
<dbReference type="EMBL" id="NBCO01000113">
    <property type="protein sequence ID" value="ORC81576.1"/>
    <property type="molecule type" value="Genomic_DNA"/>
</dbReference>
<gene>
    <name evidence="2" type="ORF">TM35_001131020</name>
</gene>
<feature type="region of interest" description="Disordered" evidence="1">
    <location>
        <begin position="1"/>
        <end position="22"/>
    </location>
</feature>
<organism evidence="2 3">
    <name type="scientific">Trypanosoma theileri</name>
    <dbReference type="NCBI Taxonomy" id="67003"/>
    <lineage>
        <taxon>Eukaryota</taxon>
        <taxon>Discoba</taxon>
        <taxon>Euglenozoa</taxon>
        <taxon>Kinetoplastea</taxon>
        <taxon>Metakinetoplastina</taxon>
        <taxon>Trypanosomatida</taxon>
        <taxon>Trypanosomatidae</taxon>
        <taxon>Trypanosoma</taxon>
    </lineage>
</organism>
<dbReference type="RefSeq" id="XP_028876972.1">
    <property type="nucleotide sequence ID" value="XM_029031730.1"/>
</dbReference>
<evidence type="ECO:0000256" key="1">
    <source>
        <dbReference type="SAM" id="MobiDB-lite"/>
    </source>
</evidence>
<dbReference type="VEuPathDB" id="TriTrypDB:TM35_001131020"/>
<accession>A0A1X0NDY2</accession>
<reference evidence="2 3" key="1">
    <citation type="submission" date="2017-03" db="EMBL/GenBank/DDBJ databases">
        <title>An alternative strategy for trypanosome survival in the mammalian bloodstream revealed through genome and transcriptome analysis of the ubiquitous bovine parasite Trypanosoma (Megatrypanum) theileri.</title>
        <authorList>
            <person name="Kelly S."/>
            <person name="Ivens A."/>
            <person name="Mott A."/>
            <person name="O'Neill E."/>
            <person name="Emms D."/>
            <person name="Macleod O."/>
            <person name="Voorheis P."/>
            <person name="Matthews J."/>
            <person name="Matthews K."/>
            <person name="Carrington M."/>
        </authorList>
    </citation>
    <scope>NUCLEOTIDE SEQUENCE [LARGE SCALE GENOMIC DNA]</scope>
    <source>
        <strain evidence="2">Edinburgh</strain>
    </source>
</reference>
<dbReference type="AlphaFoldDB" id="A0A1X0NDY2"/>